<sequence>MPTRCLALPSVHSGHYPTDSDVWAYSPWRAADRSCTRPTFSHSPHLVHAPPATAVWGSPLPIHREPVPGGDALCRPSLVASEPFLLP</sequence>
<dbReference type="EMBL" id="SPHZ02000003">
    <property type="protein sequence ID" value="KAF0923158.1"/>
    <property type="molecule type" value="Genomic_DNA"/>
</dbReference>
<protein>
    <submittedName>
        <fullName evidence="1">Uncharacterized protein</fullName>
    </submittedName>
</protein>
<proteinExistence type="predicted"/>
<dbReference type="AlphaFoldDB" id="A0A6G1EEE6"/>
<organism evidence="1 2">
    <name type="scientific">Oryza meyeriana var. granulata</name>
    <dbReference type="NCBI Taxonomy" id="110450"/>
    <lineage>
        <taxon>Eukaryota</taxon>
        <taxon>Viridiplantae</taxon>
        <taxon>Streptophyta</taxon>
        <taxon>Embryophyta</taxon>
        <taxon>Tracheophyta</taxon>
        <taxon>Spermatophyta</taxon>
        <taxon>Magnoliopsida</taxon>
        <taxon>Liliopsida</taxon>
        <taxon>Poales</taxon>
        <taxon>Poaceae</taxon>
        <taxon>BOP clade</taxon>
        <taxon>Oryzoideae</taxon>
        <taxon>Oryzeae</taxon>
        <taxon>Oryzinae</taxon>
        <taxon>Oryza</taxon>
        <taxon>Oryza meyeriana</taxon>
    </lineage>
</organism>
<evidence type="ECO:0000313" key="1">
    <source>
        <dbReference type="EMBL" id="KAF0923158.1"/>
    </source>
</evidence>
<gene>
    <name evidence="1" type="ORF">E2562_003372</name>
</gene>
<reference evidence="1 2" key="1">
    <citation type="submission" date="2019-11" db="EMBL/GenBank/DDBJ databases">
        <title>Whole genome sequence of Oryza granulata.</title>
        <authorList>
            <person name="Li W."/>
        </authorList>
    </citation>
    <scope>NUCLEOTIDE SEQUENCE [LARGE SCALE GENOMIC DNA]</scope>
    <source>
        <strain evidence="2">cv. Menghai</strain>
        <tissue evidence="1">Leaf</tissue>
    </source>
</reference>
<accession>A0A6G1EEE6</accession>
<name>A0A6G1EEE6_9ORYZ</name>
<evidence type="ECO:0000313" key="2">
    <source>
        <dbReference type="Proteomes" id="UP000479710"/>
    </source>
</evidence>
<dbReference type="Proteomes" id="UP000479710">
    <property type="component" value="Unassembled WGS sequence"/>
</dbReference>
<keyword evidence="2" id="KW-1185">Reference proteome</keyword>
<comment type="caution">
    <text evidence="1">The sequence shown here is derived from an EMBL/GenBank/DDBJ whole genome shotgun (WGS) entry which is preliminary data.</text>
</comment>